<keyword evidence="2" id="KW-0808">Transferase</keyword>
<dbReference type="GO" id="GO:0032259">
    <property type="term" value="P:methylation"/>
    <property type="evidence" value="ECO:0007669"/>
    <property type="project" value="UniProtKB-KW"/>
</dbReference>
<dbReference type="InterPro" id="IPR029063">
    <property type="entry name" value="SAM-dependent_MTases_sf"/>
</dbReference>
<accession>W4QIL2</accession>
<keyword evidence="3" id="KW-1185">Reference proteome</keyword>
<name>W4QIL2_9BACI</name>
<dbReference type="Gene3D" id="3.40.50.150">
    <property type="entry name" value="Vaccinia Virus protein VP39"/>
    <property type="match status" value="1"/>
</dbReference>
<dbReference type="GO" id="GO:0008757">
    <property type="term" value="F:S-adenosylmethionine-dependent methyltransferase activity"/>
    <property type="evidence" value="ECO:0007669"/>
    <property type="project" value="InterPro"/>
</dbReference>
<dbReference type="Proteomes" id="UP000018895">
    <property type="component" value="Unassembled WGS sequence"/>
</dbReference>
<dbReference type="SUPFAM" id="SSF53335">
    <property type="entry name" value="S-adenosyl-L-methionine-dependent methyltransferases"/>
    <property type="match status" value="1"/>
</dbReference>
<reference evidence="2" key="1">
    <citation type="journal article" date="2014" name="Genome Announc.">
        <title>Draft Genome Sequences of Three Alkaliphilic Bacillus Strains, Bacillus wakoensis JCM 9140T, Bacillus akibai JCM 9157T, and Bacillus hemicellulosilyticus JCM 9152T.</title>
        <authorList>
            <person name="Yuki M."/>
            <person name="Oshima K."/>
            <person name="Suda W."/>
            <person name="Oshida Y."/>
            <person name="Kitamura K."/>
            <person name="Iida T."/>
            <person name="Hattori M."/>
            <person name="Ohkuma M."/>
        </authorList>
    </citation>
    <scope>NUCLEOTIDE SEQUENCE [LARGE SCALE GENOMIC DNA]</scope>
    <source>
        <strain evidence="2">JCM 9152</strain>
    </source>
</reference>
<gene>
    <name evidence="2" type="ORF">JCM9152_2640</name>
</gene>
<dbReference type="PANTHER" id="PTHR43861">
    <property type="entry name" value="TRANS-ACONITATE 2-METHYLTRANSFERASE-RELATED"/>
    <property type="match status" value="1"/>
</dbReference>
<evidence type="ECO:0000259" key="1">
    <source>
        <dbReference type="Pfam" id="PF08241"/>
    </source>
</evidence>
<dbReference type="InterPro" id="IPR013216">
    <property type="entry name" value="Methyltransf_11"/>
</dbReference>
<proteinExistence type="predicted"/>
<evidence type="ECO:0000313" key="2">
    <source>
        <dbReference type="EMBL" id="GAE31189.1"/>
    </source>
</evidence>
<protein>
    <submittedName>
        <fullName evidence="2">Ubiquinone/menaquinone biosynthesis methyltransferase UbiE</fullName>
    </submittedName>
</protein>
<keyword evidence="2" id="KW-0489">Methyltransferase</keyword>
<feature type="domain" description="Methyltransferase type 11" evidence="1">
    <location>
        <begin position="48"/>
        <end position="142"/>
    </location>
</feature>
<dbReference type="EMBL" id="BAUU01000017">
    <property type="protein sequence ID" value="GAE31189.1"/>
    <property type="molecule type" value="Genomic_DNA"/>
</dbReference>
<comment type="caution">
    <text evidence="2">The sequence shown here is derived from an EMBL/GenBank/DDBJ whole genome shotgun (WGS) entry which is preliminary data.</text>
</comment>
<dbReference type="PANTHER" id="PTHR43861:SF1">
    <property type="entry name" value="TRANS-ACONITATE 2-METHYLTRANSFERASE"/>
    <property type="match status" value="1"/>
</dbReference>
<dbReference type="STRING" id="1236971.JCM9152_2640"/>
<keyword evidence="2" id="KW-0830">Ubiquinone</keyword>
<dbReference type="CDD" id="cd02440">
    <property type="entry name" value="AdoMet_MTases"/>
    <property type="match status" value="1"/>
</dbReference>
<sequence length="244" mass="28652">MMKQNKYDDQRFFDEYAKMPRSILGLEGAGEWHVLESMLPSLENKAVLDLGCGYGWHCRYAHKNRASKVVGVDLSKQMLKKAAELTDDSSIIYIQEAIEEINFDNHSFDVVISSLAFHYIKDFYKLSQKIYDCMKKGGHFVFSVEHPIFTAREEQDWIYNEEGTILHWPIDNYQLEGLRQTNFLADNVIKYHRTVSTYVNDLIQAGFRIRAIKEPMPTAEWIERDPNMKHELRRPMFFILAVEK</sequence>
<organism evidence="2 3">
    <name type="scientific">Halalkalibacter hemicellulosilyticusJCM 9152</name>
    <dbReference type="NCBI Taxonomy" id="1236971"/>
    <lineage>
        <taxon>Bacteria</taxon>
        <taxon>Bacillati</taxon>
        <taxon>Bacillota</taxon>
        <taxon>Bacilli</taxon>
        <taxon>Bacillales</taxon>
        <taxon>Bacillaceae</taxon>
        <taxon>Halalkalibacter</taxon>
    </lineage>
</organism>
<evidence type="ECO:0000313" key="3">
    <source>
        <dbReference type="Proteomes" id="UP000018895"/>
    </source>
</evidence>
<dbReference type="AlphaFoldDB" id="W4QIL2"/>
<dbReference type="Pfam" id="PF08241">
    <property type="entry name" value="Methyltransf_11"/>
    <property type="match status" value="1"/>
</dbReference>